<dbReference type="EC" id="2.1.1.64" evidence="4"/>
<dbReference type="EMBL" id="JBHSYM010000039">
    <property type="protein sequence ID" value="MFC7013807.1"/>
    <property type="molecule type" value="Genomic_DNA"/>
</dbReference>
<dbReference type="Gene3D" id="3.40.50.150">
    <property type="entry name" value="Vaccinia Virus protein VP39"/>
    <property type="match status" value="1"/>
</dbReference>
<comment type="caution">
    <text evidence="4">The sequence shown here is derived from an EMBL/GenBank/DDBJ whole genome shotgun (WGS) entry which is preliminary data.</text>
</comment>
<dbReference type="InterPro" id="IPR029063">
    <property type="entry name" value="SAM-dependent_MTases_sf"/>
</dbReference>
<keyword evidence="1 4" id="KW-0489">Methyltransferase</keyword>
<proteinExistence type="predicted"/>
<dbReference type="GO" id="GO:0102208">
    <property type="term" value="F:2-polyprenyl-6-hydroxyphenol methylase activity"/>
    <property type="evidence" value="ECO:0007669"/>
    <property type="project" value="UniProtKB-EC"/>
</dbReference>
<evidence type="ECO:0000256" key="2">
    <source>
        <dbReference type="ARBA" id="ARBA00022679"/>
    </source>
</evidence>
<organism evidence="4 5">
    <name type="scientific">Streptomyces viridiviolaceus</name>
    <dbReference type="NCBI Taxonomy" id="68282"/>
    <lineage>
        <taxon>Bacteria</taxon>
        <taxon>Bacillati</taxon>
        <taxon>Actinomycetota</taxon>
        <taxon>Actinomycetes</taxon>
        <taxon>Kitasatosporales</taxon>
        <taxon>Streptomycetaceae</taxon>
        <taxon>Streptomyces</taxon>
    </lineage>
</organism>
<evidence type="ECO:0000256" key="1">
    <source>
        <dbReference type="ARBA" id="ARBA00022603"/>
    </source>
</evidence>
<evidence type="ECO:0000256" key="3">
    <source>
        <dbReference type="ARBA" id="ARBA00022691"/>
    </source>
</evidence>
<accession>A0ABW2E4Z3</accession>
<dbReference type="RefSeq" id="WP_189880477.1">
    <property type="nucleotide sequence ID" value="NZ_BMWA01000043.1"/>
</dbReference>
<keyword evidence="2 4" id="KW-0808">Transferase</keyword>
<dbReference type="PANTHER" id="PTHR43464">
    <property type="entry name" value="METHYLTRANSFERASE"/>
    <property type="match status" value="1"/>
</dbReference>
<gene>
    <name evidence="4" type="ORF">ACFQMH_19175</name>
</gene>
<dbReference type="CDD" id="cd02440">
    <property type="entry name" value="AdoMet_MTases"/>
    <property type="match status" value="1"/>
</dbReference>
<keyword evidence="5" id="KW-1185">Reference proteome</keyword>
<dbReference type="SUPFAM" id="SSF53335">
    <property type="entry name" value="S-adenosyl-L-methionine-dependent methyltransferases"/>
    <property type="match status" value="1"/>
</dbReference>
<dbReference type="GO" id="GO:0032259">
    <property type="term" value="P:methylation"/>
    <property type="evidence" value="ECO:0007669"/>
    <property type="project" value="UniProtKB-KW"/>
</dbReference>
<name>A0ABW2E4Z3_9ACTN</name>
<dbReference type="EC" id="2.1.1.222" evidence="4"/>
<protein>
    <submittedName>
        <fullName evidence="4">Class I SAM-dependent methyltransferase</fullName>
        <ecNumber evidence="4">2.1.1.222</ecNumber>
        <ecNumber evidence="4">2.1.1.64</ecNumber>
    </submittedName>
</protein>
<dbReference type="Pfam" id="PF13489">
    <property type="entry name" value="Methyltransf_23"/>
    <property type="match status" value="1"/>
</dbReference>
<evidence type="ECO:0000313" key="4">
    <source>
        <dbReference type="EMBL" id="MFC7013807.1"/>
    </source>
</evidence>
<keyword evidence="3" id="KW-0949">S-adenosyl-L-methionine</keyword>
<evidence type="ECO:0000313" key="5">
    <source>
        <dbReference type="Proteomes" id="UP001596409"/>
    </source>
</evidence>
<sequence>MTGPQHSPHEDDAVSAFGPGPGVQAYYARQAQRLGRHYESVTFDDVHGALLDLLPPAGARVVDVGAGTGRDAAALAARGYRVTAVEPVPELREVAQGLHTGDNLCWVADALPGLNRIVGLYDLVLLSAVWMHLEPAARGRAMQRLADLLAPSGLLMISLRRGSPPPDRVMFDIPAADVIADGQRVGLRLVRQVDDGPDRLGRGEVWWQAVALQKVAPA</sequence>
<dbReference type="PANTHER" id="PTHR43464:SF19">
    <property type="entry name" value="UBIQUINONE BIOSYNTHESIS O-METHYLTRANSFERASE, MITOCHONDRIAL"/>
    <property type="match status" value="1"/>
</dbReference>
<dbReference type="Proteomes" id="UP001596409">
    <property type="component" value="Unassembled WGS sequence"/>
</dbReference>
<dbReference type="GO" id="GO:0061542">
    <property type="term" value="F:3-demethylubiquinol 3-O-methyltransferase activity"/>
    <property type="evidence" value="ECO:0007669"/>
    <property type="project" value="UniProtKB-EC"/>
</dbReference>
<reference evidence="5" key="1">
    <citation type="journal article" date="2019" name="Int. J. Syst. Evol. Microbiol.">
        <title>The Global Catalogue of Microorganisms (GCM) 10K type strain sequencing project: providing services to taxonomists for standard genome sequencing and annotation.</title>
        <authorList>
            <consortium name="The Broad Institute Genomics Platform"/>
            <consortium name="The Broad Institute Genome Sequencing Center for Infectious Disease"/>
            <person name="Wu L."/>
            <person name="Ma J."/>
        </authorList>
    </citation>
    <scope>NUCLEOTIDE SEQUENCE [LARGE SCALE GENOMIC DNA]</scope>
    <source>
        <strain evidence="5">JCM 4855</strain>
    </source>
</reference>